<evidence type="ECO:0008006" key="5">
    <source>
        <dbReference type="Google" id="ProtNLM"/>
    </source>
</evidence>
<evidence type="ECO:0000256" key="2">
    <source>
        <dbReference type="SAM" id="SignalP"/>
    </source>
</evidence>
<name>A0A368YNB3_9RHOB</name>
<evidence type="ECO:0000313" key="4">
    <source>
        <dbReference type="Proteomes" id="UP000253345"/>
    </source>
</evidence>
<feature type="signal peptide" evidence="2">
    <location>
        <begin position="1"/>
        <end position="21"/>
    </location>
</feature>
<dbReference type="AlphaFoldDB" id="A0A368YNB3"/>
<keyword evidence="4" id="KW-1185">Reference proteome</keyword>
<dbReference type="Proteomes" id="UP000253345">
    <property type="component" value="Unassembled WGS sequence"/>
</dbReference>
<sequence length="504" mass="53239">MYLKHGLVALLALGPVSAAWAVPATDDGAARLKGIFQTYLGGVDGVVTVTPKGETYDLVIDPTPLLAQISSESDVKFEVGTLTYHLTDKGDGSWGVTENQTLSWSFTIPNMMEQIGSAKIESTGIWDEALPGFREQTGVMTGYTVNTTQYLPVTPAPGAAGEPAPEAELEYEVMSRDTQSIDRAETVLKASPAAAGGVDHDMTYSAQGVYQTVEYTAVSPFGAMKFDITSPGYDGKATIKGSRNDGMLGLLAWFVAHPSQELIANSQDGLRDKLSAAMPLWDDVAVDMNLRDLKVVSPFGEFTASNVGAEIGLSGVEADGRFREMVRITGLKIPEAIVPPWALPVIPQEVSFDFTASQFDLAAPVKMIIEGFDLTAADPIAKVDPVQLKAAFFAGSPIALELAPSQIKGEGYQIDYQGQMQLPADTPPGGTARISASGLDKIEAALNAAPPEQAQQPLMMLQMAKMLSKPGASGEMVWEIDASTPGGPISVNGQQVGGGPAPQQ</sequence>
<dbReference type="EMBL" id="QPJL01000016">
    <property type="protein sequence ID" value="RCW81028.1"/>
    <property type="molecule type" value="Genomic_DNA"/>
</dbReference>
<evidence type="ECO:0000313" key="3">
    <source>
        <dbReference type="EMBL" id="RCW81028.1"/>
    </source>
</evidence>
<organism evidence="3 4">
    <name type="scientific">Paracoccus lutimaris</name>
    <dbReference type="NCBI Taxonomy" id="1490030"/>
    <lineage>
        <taxon>Bacteria</taxon>
        <taxon>Pseudomonadati</taxon>
        <taxon>Pseudomonadota</taxon>
        <taxon>Alphaproteobacteria</taxon>
        <taxon>Rhodobacterales</taxon>
        <taxon>Paracoccaceae</taxon>
        <taxon>Paracoccus</taxon>
    </lineage>
</organism>
<feature type="chain" id="PRO_5017051397" description="DUF2125 domain-containing protein" evidence="2">
    <location>
        <begin position="22"/>
        <end position="504"/>
    </location>
</feature>
<feature type="region of interest" description="Disordered" evidence="1">
    <location>
        <begin position="483"/>
        <end position="504"/>
    </location>
</feature>
<dbReference type="OrthoDB" id="7764370at2"/>
<comment type="caution">
    <text evidence="3">The sequence shown here is derived from an EMBL/GenBank/DDBJ whole genome shotgun (WGS) entry which is preliminary data.</text>
</comment>
<keyword evidence="2" id="KW-0732">Signal</keyword>
<proteinExistence type="predicted"/>
<evidence type="ECO:0000256" key="1">
    <source>
        <dbReference type="SAM" id="MobiDB-lite"/>
    </source>
</evidence>
<protein>
    <recommendedName>
        <fullName evidence="5">DUF2125 domain-containing protein</fullName>
    </recommendedName>
</protein>
<feature type="compositionally biased region" description="Gly residues" evidence="1">
    <location>
        <begin position="495"/>
        <end position="504"/>
    </location>
</feature>
<accession>A0A368YNB3</accession>
<reference evidence="3 4" key="1">
    <citation type="submission" date="2018-07" db="EMBL/GenBank/DDBJ databases">
        <title>Genomic Encyclopedia of Type Strains, Phase III (KMG-III): the genomes of soil and plant-associated and newly described type strains.</title>
        <authorList>
            <person name="Whitman W."/>
        </authorList>
    </citation>
    <scope>NUCLEOTIDE SEQUENCE [LARGE SCALE GENOMIC DNA]</scope>
    <source>
        <strain evidence="3 4">CECT 8525</strain>
    </source>
</reference>
<gene>
    <name evidence="3" type="ORF">DFP89_11632</name>
</gene>
<dbReference type="RefSeq" id="WP_114350020.1">
    <property type="nucleotide sequence ID" value="NZ_QPJL01000016.1"/>
</dbReference>